<dbReference type="AlphaFoldDB" id="S9QJB1"/>
<protein>
    <submittedName>
        <fullName evidence="2">Uncharacterized protein</fullName>
    </submittedName>
</protein>
<organism evidence="2 3">
    <name type="scientific">Cystobacter fuscus (strain ATCC 25194 / DSM 2262 / NBRC 100088 / M29)</name>
    <dbReference type="NCBI Taxonomy" id="1242864"/>
    <lineage>
        <taxon>Bacteria</taxon>
        <taxon>Pseudomonadati</taxon>
        <taxon>Myxococcota</taxon>
        <taxon>Myxococcia</taxon>
        <taxon>Myxococcales</taxon>
        <taxon>Cystobacterineae</taxon>
        <taxon>Archangiaceae</taxon>
        <taxon>Cystobacter</taxon>
    </lineage>
</organism>
<keyword evidence="3" id="KW-1185">Reference proteome</keyword>
<feature type="region of interest" description="Disordered" evidence="1">
    <location>
        <begin position="1"/>
        <end position="24"/>
    </location>
</feature>
<dbReference type="EMBL" id="ANAH02000066">
    <property type="protein sequence ID" value="EPX56548.1"/>
    <property type="molecule type" value="Genomic_DNA"/>
</dbReference>
<evidence type="ECO:0000256" key="1">
    <source>
        <dbReference type="SAM" id="MobiDB-lite"/>
    </source>
</evidence>
<name>S9QJB1_CYSF2</name>
<reference evidence="2" key="1">
    <citation type="submission" date="2013-05" db="EMBL/GenBank/DDBJ databases">
        <title>Genome assembly of Cystobacter fuscus DSM 2262.</title>
        <authorList>
            <person name="Sharma G."/>
            <person name="Khatri I."/>
            <person name="Kaur C."/>
            <person name="Mayilraj S."/>
            <person name="Subramanian S."/>
        </authorList>
    </citation>
    <scope>NUCLEOTIDE SEQUENCE [LARGE SCALE GENOMIC DNA]</scope>
    <source>
        <strain evidence="2">DSM 2262</strain>
    </source>
</reference>
<proteinExistence type="predicted"/>
<dbReference type="Proteomes" id="UP000011682">
    <property type="component" value="Unassembled WGS sequence"/>
</dbReference>
<evidence type="ECO:0000313" key="3">
    <source>
        <dbReference type="Proteomes" id="UP000011682"/>
    </source>
</evidence>
<gene>
    <name evidence="2" type="ORF">D187_007890</name>
</gene>
<dbReference type="RefSeq" id="WP_002620850.1">
    <property type="nucleotide sequence ID" value="NZ_ANAH02000066.1"/>
</dbReference>
<sequence>MALRGARARDGLSAPEAMRTLKPREVRMPREVTDSDGIKWSCIQAFAGLGKDPEKTEAARVGDSGNRFHVTCTPSGGAKSVRIELPGDWEKALSDEALLRAIQQQRARDDSA</sequence>
<evidence type="ECO:0000313" key="2">
    <source>
        <dbReference type="EMBL" id="EPX56548.1"/>
    </source>
</evidence>
<dbReference type="eggNOG" id="ENOG50336AM">
    <property type="taxonomic scope" value="Bacteria"/>
</dbReference>
<comment type="caution">
    <text evidence="2">The sequence shown here is derived from an EMBL/GenBank/DDBJ whole genome shotgun (WGS) entry which is preliminary data.</text>
</comment>
<accession>S9QJB1</accession>